<dbReference type="AlphaFoldDB" id="B3KYD5"/>
<dbReference type="GO" id="GO:0031177">
    <property type="term" value="F:phosphopantetheine binding"/>
    <property type="evidence" value="ECO:0007669"/>
    <property type="project" value="TreeGrafter"/>
</dbReference>
<dbReference type="InterPro" id="IPR000873">
    <property type="entry name" value="AMP-dep_synth/lig_dom"/>
</dbReference>
<dbReference type="PANTHER" id="PTHR45527">
    <property type="entry name" value="NONRIBOSOMAL PEPTIDE SYNTHETASE"/>
    <property type="match status" value="1"/>
</dbReference>
<accession>B3KYD5</accession>
<evidence type="ECO:0000259" key="1">
    <source>
        <dbReference type="Pfam" id="PF00501"/>
    </source>
</evidence>
<gene>
    <name evidence="2" type="primary">nrps</name>
</gene>
<feature type="non-terminal residue" evidence="2">
    <location>
        <position position="1"/>
    </location>
</feature>
<feature type="domain" description="AMP-dependent synthetase/ligase" evidence="1">
    <location>
        <begin position="2"/>
        <end position="76"/>
    </location>
</feature>
<reference evidence="2" key="1">
    <citation type="submission" date="2006-07" db="EMBL/GenBank/DDBJ databases">
        <title>Screening of secondary metabolite-producing marine bacteria associated with corals.</title>
        <authorList>
            <person name="Radjasa O.K."/>
            <person name="Wiese J."/>
            <person name="Sabdono A."/>
            <person name="Imhoff J.F."/>
        </authorList>
    </citation>
    <scope>NUCLEOTIDE SEQUENCE</scope>
    <source>
        <strain evidence="2">BM1.5</strain>
    </source>
</reference>
<sequence length="76" mass="8663">RRGAAYVPIDPAYPQERIAFMLQDSGCPILLYHGDRPEVVYTGELVDVNDPRIEREAVTDLLTRPQPEDLAYVIYT</sequence>
<evidence type="ECO:0000313" key="2">
    <source>
        <dbReference type="EMBL" id="CAL18599.1"/>
    </source>
</evidence>
<dbReference type="PANTHER" id="PTHR45527:SF1">
    <property type="entry name" value="FATTY ACID SYNTHASE"/>
    <property type="match status" value="1"/>
</dbReference>
<name>B3KYD5_9BACI</name>
<dbReference type="Gene3D" id="3.40.50.980">
    <property type="match status" value="1"/>
</dbReference>
<feature type="non-terminal residue" evidence="2">
    <location>
        <position position="76"/>
    </location>
</feature>
<dbReference type="GO" id="GO:0043041">
    <property type="term" value="P:amino acid activation for nonribosomal peptide biosynthetic process"/>
    <property type="evidence" value="ECO:0007669"/>
    <property type="project" value="TreeGrafter"/>
</dbReference>
<protein>
    <submittedName>
        <fullName evidence="2">Putative non-ribosomal peptide synthetase</fullName>
    </submittedName>
</protein>
<dbReference type="EMBL" id="AM287211">
    <property type="protein sequence ID" value="CAL18599.1"/>
    <property type="molecule type" value="Genomic_DNA"/>
</dbReference>
<dbReference type="GO" id="GO:0005829">
    <property type="term" value="C:cytosol"/>
    <property type="evidence" value="ECO:0007669"/>
    <property type="project" value="TreeGrafter"/>
</dbReference>
<dbReference type="GO" id="GO:0044550">
    <property type="term" value="P:secondary metabolite biosynthetic process"/>
    <property type="evidence" value="ECO:0007669"/>
    <property type="project" value="TreeGrafter"/>
</dbReference>
<proteinExistence type="predicted"/>
<dbReference type="SUPFAM" id="SSF56801">
    <property type="entry name" value="Acetyl-CoA synthetase-like"/>
    <property type="match status" value="1"/>
</dbReference>
<dbReference type="Pfam" id="PF00501">
    <property type="entry name" value="AMP-binding"/>
    <property type="match status" value="1"/>
</dbReference>
<organism evidence="2">
    <name type="scientific">Bacillus sp. BM1.5</name>
    <dbReference type="NCBI Taxonomy" id="393911"/>
    <lineage>
        <taxon>Bacteria</taxon>
        <taxon>Bacillati</taxon>
        <taxon>Bacillota</taxon>
        <taxon>Bacilli</taxon>
        <taxon>Bacillales</taxon>
        <taxon>Bacillaceae</taxon>
        <taxon>Bacillus</taxon>
    </lineage>
</organism>